<dbReference type="InterPro" id="IPR004000">
    <property type="entry name" value="Actin"/>
</dbReference>
<dbReference type="Gene3D" id="3.90.640.10">
    <property type="entry name" value="Actin, Chain A, domain 4"/>
    <property type="match status" value="1"/>
</dbReference>
<feature type="compositionally biased region" description="Low complexity" evidence="2">
    <location>
        <begin position="24"/>
        <end position="48"/>
    </location>
</feature>
<dbReference type="AlphaFoldDB" id="A0AAX4K7A2"/>
<evidence type="ECO:0000313" key="4">
    <source>
        <dbReference type="Proteomes" id="UP001355207"/>
    </source>
</evidence>
<name>A0AAX4K7A2_9TREE</name>
<feature type="region of interest" description="Disordered" evidence="2">
    <location>
        <begin position="290"/>
        <end position="309"/>
    </location>
</feature>
<dbReference type="Gene3D" id="3.30.420.40">
    <property type="match status" value="2"/>
</dbReference>
<sequence length="603" mass="66469">MSSSNTSGLVPGPSAGPLTTPTKRAAFAASADAGPSRARPAGASPAYSSRRHSLYGVEDRVVVDPGSRIWKVGFSGEPDPRSVFYALDPNDAEQTQATEAWDLDPSLMKGVNGRSEGDRLIGVRVIKKLRETFVKHLMTDSKARKVIILENTYLPISVKEHIARALFDNMQVPSVSFTPSSLLALAACGRITGLVVDVGWLETTVTPVYHSRPLYNLSRSTHLAGRKLHQHLRTLLHHHAIYIQPPSSLGNIHDRARTQGISLDLLTDELVERVLTEGCFAGNLYSEKGTPDQAMDVDEPSTEVPDEGNESFRIAKEWKKRYGSLSNAKDMAFRVNTKQGLGSATTIIPGWIRERVVGILFTENEESENPSIPRLILDCISKLPIDLRPTFISSLLITGGTASLPGFIPRLRVSLLHHLLPQLSFDQDQMMNSPLGTKENRKEETISWRRKSKEPYNEIYGLSSKLTIINDPAPLDGSSSEGGNKGGKCPRWTPGLMSWVGGSLAGALKTSSHEITREAYDTSISISIARGELFREELEENLVDSQINLKEVEGINIEDLKVGQANKYEIDESNELNKLISKRKRGWKDNANLFDWSRGSIKA</sequence>
<evidence type="ECO:0000313" key="3">
    <source>
        <dbReference type="EMBL" id="WWC93024.1"/>
    </source>
</evidence>
<organism evidence="3 4">
    <name type="scientific">Kwoniella dendrophila CBS 6074</name>
    <dbReference type="NCBI Taxonomy" id="1295534"/>
    <lineage>
        <taxon>Eukaryota</taxon>
        <taxon>Fungi</taxon>
        <taxon>Dikarya</taxon>
        <taxon>Basidiomycota</taxon>
        <taxon>Agaricomycotina</taxon>
        <taxon>Tremellomycetes</taxon>
        <taxon>Tremellales</taxon>
        <taxon>Cryptococcaceae</taxon>
        <taxon>Kwoniella</taxon>
    </lineage>
</organism>
<dbReference type="Pfam" id="PF00022">
    <property type="entry name" value="Actin"/>
    <property type="match status" value="1"/>
</dbReference>
<evidence type="ECO:0008006" key="5">
    <source>
        <dbReference type="Google" id="ProtNLM"/>
    </source>
</evidence>
<dbReference type="SUPFAM" id="SSF53067">
    <property type="entry name" value="Actin-like ATPase domain"/>
    <property type="match status" value="2"/>
</dbReference>
<comment type="similarity">
    <text evidence="1">Belongs to the actin family.</text>
</comment>
<accession>A0AAX4K7A2</accession>
<proteinExistence type="inferred from homology"/>
<gene>
    <name evidence="3" type="ORF">L201_007988</name>
</gene>
<dbReference type="InterPro" id="IPR043129">
    <property type="entry name" value="ATPase_NBD"/>
</dbReference>
<protein>
    <recommendedName>
        <fullName evidence="5">Actin-like ATPase domain-containing protein</fullName>
    </recommendedName>
</protein>
<feature type="region of interest" description="Disordered" evidence="2">
    <location>
        <begin position="1"/>
        <end position="49"/>
    </location>
</feature>
<dbReference type="SMART" id="SM00268">
    <property type="entry name" value="ACTIN"/>
    <property type="match status" value="1"/>
</dbReference>
<dbReference type="Proteomes" id="UP001355207">
    <property type="component" value="Chromosome 11"/>
</dbReference>
<dbReference type="PANTHER" id="PTHR11937">
    <property type="entry name" value="ACTIN"/>
    <property type="match status" value="1"/>
</dbReference>
<feature type="compositionally biased region" description="Acidic residues" evidence="2">
    <location>
        <begin position="295"/>
        <end position="309"/>
    </location>
</feature>
<reference evidence="3 4" key="1">
    <citation type="submission" date="2024-01" db="EMBL/GenBank/DDBJ databases">
        <title>Comparative genomics of Cryptococcus and Kwoniella reveals pathogenesis evolution and contrasting modes of karyotype evolution via chromosome fusion or intercentromeric recombination.</title>
        <authorList>
            <person name="Coelho M.A."/>
            <person name="David-Palma M."/>
            <person name="Shea T."/>
            <person name="Bowers K."/>
            <person name="McGinley-Smith S."/>
            <person name="Mohammad A.W."/>
            <person name="Gnirke A."/>
            <person name="Yurkov A.M."/>
            <person name="Nowrousian M."/>
            <person name="Sun S."/>
            <person name="Cuomo C.A."/>
            <person name="Heitman J."/>
        </authorList>
    </citation>
    <scope>NUCLEOTIDE SEQUENCE [LARGE SCALE GENOMIC DNA]</scope>
    <source>
        <strain evidence="3 4">CBS 6074</strain>
    </source>
</reference>
<dbReference type="FunFam" id="3.30.420.40:FF:000334">
    <property type="entry name" value="Unplaced genomic scaffold supercont1.162, whole genome shotgun sequence"/>
    <property type="match status" value="1"/>
</dbReference>
<dbReference type="EMBL" id="CP144108">
    <property type="protein sequence ID" value="WWC93024.1"/>
    <property type="molecule type" value="Genomic_DNA"/>
</dbReference>
<keyword evidence="4" id="KW-1185">Reference proteome</keyword>
<dbReference type="CDD" id="cd10207">
    <property type="entry name" value="ASKHA_NBD_Arp10"/>
    <property type="match status" value="1"/>
</dbReference>
<evidence type="ECO:0000256" key="2">
    <source>
        <dbReference type="SAM" id="MobiDB-lite"/>
    </source>
</evidence>
<evidence type="ECO:0000256" key="1">
    <source>
        <dbReference type="RuleBase" id="RU000487"/>
    </source>
</evidence>
<dbReference type="GeneID" id="91098656"/>
<dbReference type="RefSeq" id="XP_066079786.1">
    <property type="nucleotide sequence ID" value="XM_066223689.1"/>
</dbReference>